<dbReference type="PANTHER" id="PTHR22617:SF23">
    <property type="entry name" value="CHEMOTAXIS PROTEIN CHEW"/>
    <property type="match status" value="1"/>
</dbReference>
<dbReference type="GO" id="GO:0007165">
    <property type="term" value="P:signal transduction"/>
    <property type="evidence" value="ECO:0007669"/>
    <property type="project" value="InterPro"/>
</dbReference>
<accession>A0A326U2Q5</accession>
<dbReference type="PANTHER" id="PTHR22617">
    <property type="entry name" value="CHEMOTAXIS SENSOR HISTIDINE KINASE-RELATED"/>
    <property type="match status" value="1"/>
</dbReference>
<gene>
    <name evidence="2" type="ORF">EI42_05268</name>
</gene>
<dbReference type="Pfam" id="PF01584">
    <property type="entry name" value="CheW"/>
    <property type="match status" value="1"/>
</dbReference>
<dbReference type="GO" id="GO:0005829">
    <property type="term" value="C:cytosol"/>
    <property type="evidence" value="ECO:0007669"/>
    <property type="project" value="TreeGrafter"/>
</dbReference>
<dbReference type="InterPro" id="IPR002545">
    <property type="entry name" value="CheW-lke_dom"/>
</dbReference>
<dbReference type="EMBL" id="QKUF01000029">
    <property type="protein sequence ID" value="PZW22922.1"/>
    <property type="molecule type" value="Genomic_DNA"/>
</dbReference>
<evidence type="ECO:0000313" key="2">
    <source>
        <dbReference type="EMBL" id="PZW22922.1"/>
    </source>
</evidence>
<dbReference type="PROSITE" id="PS50851">
    <property type="entry name" value="CHEW"/>
    <property type="match status" value="1"/>
</dbReference>
<dbReference type="SUPFAM" id="SSF50341">
    <property type="entry name" value="CheW-like"/>
    <property type="match status" value="1"/>
</dbReference>
<evidence type="ECO:0000259" key="1">
    <source>
        <dbReference type="PROSITE" id="PS50851"/>
    </source>
</evidence>
<dbReference type="RefSeq" id="WP_111325538.1">
    <property type="nucleotide sequence ID" value="NZ_BIFX01000001.1"/>
</dbReference>
<keyword evidence="3" id="KW-1185">Reference proteome</keyword>
<proteinExistence type="predicted"/>
<dbReference type="GO" id="GO:0006935">
    <property type="term" value="P:chemotaxis"/>
    <property type="evidence" value="ECO:0007669"/>
    <property type="project" value="InterPro"/>
</dbReference>
<dbReference type="OrthoDB" id="9794382at2"/>
<organism evidence="2 3">
    <name type="scientific">Thermosporothrix hazakensis</name>
    <dbReference type="NCBI Taxonomy" id="644383"/>
    <lineage>
        <taxon>Bacteria</taxon>
        <taxon>Bacillati</taxon>
        <taxon>Chloroflexota</taxon>
        <taxon>Ktedonobacteria</taxon>
        <taxon>Ktedonobacterales</taxon>
        <taxon>Thermosporotrichaceae</taxon>
        <taxon>Thermosporothrix</taxon>
    </lineage>
</organism>
<protein>
    <submittedName>
        <fullName evidence="2">Chemotaxis signal transduction protein</fullName>
    </submittedName>
</protein>
<dbReference type="InterPro" id="IPR036061">
    <property type="entry name" value="CheW-like_dom_sf"/>
</dbReference>
<sequence length="202" mass="21915">MESDSGIGPVRFYAHSLEHISDEEFWQLASEAAQSSPTAVPSAAQQYLLCTLRRGPCILPQQPVREVIFPLPACAQLPFSPPWLLGLISWHGETIPVVDLNMYLWRAPASGDARDGSLLVVQKDQLSVGFLVSTVVALTLDAQQILPAGADTPFNHLPPTALKMVRGVETLLEEQTLLLDIGALLPEIVQQLSGGMRDVEAL</sequence>
<name>A0A326U2Q5_THEHA</name>
<dbReference type="AlphaFoldDB" id="A0A326U2Q5"/>
<dbReference type="Proteomes" id="UP000248806">
    <property type="component" value="Unassembled WGS sequence"/>
</dbReference>
<feature type="domain" description="CheW-like" evidence="1">
    <location>
        <begin position="44"/>
        <end position="190"/>
    </location>
</feature>
<dbReference type="Gene3D" id="2.40.50.180">
    <property type="entry name" value="CheA-289, Domain 4"/>
    <property type="match status" value="1"/>
</dbReference>
<reference evidence="2 3" key="1">
    <citation type="submission" date="2018-06" db="EMBL/GenBank/DDBJ databases">
        <title>Genomic Encyclopedia of Archaeal and Bacterial Type Strains, Phase II (KMG-II): from individual species to whole genera.</title>
        <authorList>
            <person name="Goeker M."/>
        </authorList>
    </citation>
    <scope>NUCLEOTIDE SEQUENCE [LARGE SCALE GENOMIC DNA]</scope>
    <source>
        <strain evidence="2 3">ATCC BAA-1881</strain>
    </source>
</reference>
<dbReference type="InterPro" id="IPR039315">
    <property type="entry name" value="CheW"/>
</dbReference>
<comment type="caution">
    <text evidence="2">The sequence shown here is derived from an EMBL/GenBank/DDBJ whole genome shotgun (WGS) entry which is preliminary data.</text>
</comment>
<evidence type="ECO:0000313" key="3">
    <source>
        <dbReference type="Proteomes" id="UP000248806"/>
    </source>
</evidence>